<dbReference type="Pfam" id="PF10017">
    <property type="entry name" value="Methyltransf_33"/>
    <property type="match status" value="1"/>
</dbReference>
<reference evidence="5 6" key="1">
    <citation type="journal article" date="2016" name="Genome Announc.">
        <title>Draft Whole-Genome Sequence of Trichoderma gamsii T6085, a Promising Biocontrol Agent of Fusarium Head Blight on Wheat.</title>
        <authorList>
            <person name="Baroncelli R."/>
            <person name="Zapparata A."/>
            <person name="Piaggeschi G."/>
            <person name="Sarrocco S."/>
            <person name="Vannacci G."/>
        </authorList>
    </citation>
    <scope>NUCLEOTIDE SEQUENCE [LARGE SCALE GENOMIC DNA]</scope>
    <source>
        <strain evidence="5 6">T6085</strain>
    </source>
</reference>
<evidence type="ECO:0000313" key="6">
    <source>
        <dbReference type="Proteomes" id="UP000054821"/>
    </source>
</evidence>
<proteinExistence type="predicted"/>
<dbReference type="Gene3D" id="3.40.50.150">
    <property type="entry name" value="Vaccinia Virus protein VP39"/>
    <property type="match status" value="1"/>
</dbReference>
<dbReference type="InterPro" id="IPR029063">
    <property type="entry name" value="SAM-dependent_MTases_sf"/>
</dbReference>
<name>A0A2P4Z7L0_9HYPO</name>
<dbReference type="GO" id="GO:0032259">
    <property type="term" value="P:methylation"/>
    <property type="evidence" value="ECO:0007669"/>
    <property type="project" value="UniProtKB-KW"/>
</dbReference>
<evidence type="ECO:0000256" key="1">
    <source>
        <dbReference type="ARBA" id="ARBA00022603"/>
    </source>
</evidence>
<dbReference type="Proteomes" id="UP000054821">
    <property type="component" value="Unassembled WGS sequence"/>
</dbReference>
<feature type="domain" description="Histidine-specific methyltransferase SAM-dependent" evidence="4">
    <location>
        <begin position="64"/>
        <end position="332"/>
    </location>
</feature>
<dbReference type="PANTHER" id="PTHR43397:SF1">
    <property type="entry name" value="ERGOTHIONEINE BIOSYNTHESIS PROTEIN 1"/>
    <property type="match status" value="1"/>
</dbReference>
<dbReference type="InterPro" id="IPR051128">
    <property type="entry name" value="EgtD_Methyltrsf_superfamily"/>
</dbReference>
<keyword evidence="2" id="KW-0808">Transferase</keyword>
<comment type="caution">
    <text evidence="5">The sequence shown here is derived from an EMBL/GenBank/DDBJ whole genome shotgun (WGS) entry which is preliminary data.</text>
</comment>
<dbReference type="RefSeq" id="XP_018657053.1">
    <property type="nucleotide sequence ID" value="XM_018809731.1"/>
</dbReference>
<evidence type="ECO:0000259" key="4">
    <source>
        <dbReference type="Pfam" id="PF10017"/>
    </source>
</evidence>
<dbReference type="GO" id="GO:0008168">
    <property type="term" value="F:methyltransferase activity"/>
    <property type="evidence" value="ECO:0007669"/>
    <property type="project" value="UniProtKB-KW"/>
</dbReference>
<sequence length="367" mass="41940">MSSQSTEQSQVKWVMLPRPKRLKGTFASIVLQNIQGHDDWHTLKAPAFYGPKNEWKGVSEESPQTSDELRIISLNSQEIECELEDCSVLTEFGPGDGTKTMEILKLVKNIKLYRMVDEDESAMWKLAARITKLYPRLYIECWQGPFESAPSYATNNRLHLGHALSLGSTLFNNSPEVNNKLMRDLAPITNKIIIGQDGNTDEHSVRSSYTTPAFHNFIEKGRDRLDEMLNSIDRNLGRQVLKNEGWQSNVRIVHEPAFHVVWQLVATKAMDFIFHEDSPGEQKRVRIKKNTELNIFKAYKYNQQSIDVMAAQAGYDRSATYVASKTGSCLHILVPLRDDMVTRVTTVEDIDVQDPRRLKIETLHLSF</sequence>
<keyword evidence="6" id="KW-1185">Reference proteome</keyword>
<dbReference type="InterPro" id="IPR019257">
    <property type="entry name" value="MeTrfase_dom"/>
</dbReference>
<keyword evidence="1" id="KW-0489">Methyltransferase</keyword>
<dbReference type="GeneID" id="29989814"/>
<dbReference type="EMBL" id="JPDN02000075">
    <property type="protein sequence ID" value="PON20277.1"/>
    <property type="molecule type" value="Genomic_DNA"/>
</dbReference>
<evidence type="ECO:0000256" key="3">
    <source>
        <dbReference type="ARBA" id="ARBA00022691"/>
    </source>
</evidence>
<protein>
    <recommendedName>
        <fullName evidence="4">Histidine-specific methyltransferase SAM-dependent domain-containing protein</fullName>
    </recommendedName>
</protein>
<evidence type="ECO:0000313" key="5">
    <source>
        <dbReference type="EMBL" id="PON20277.1"/>
    </source>
</evidence>
<keyword evidence="3" id="KW-0949">S-adenosyl-L-methionine</keyword>
<dbReference type="PANTHER" id="PTHR43397">
    <property type="entry name" value="ERGOTHIONEINE BIOSYNTHESIS PROTEIN 1"/>
    <property type="match status" value="1"/>
</dbReference>
<gene>
    <name evidence="5" type="ORF">TGAM01_v210873</name>
</gene>
<accession>A0A2P4Z7L0</accession>
<organism evidence="5 6">
    <name type="scientific">Trichoderma gamsii</name>
    <dbReference type="NCBI Taxonomy" id="398673"/>
    <lineage>
        <taxon>Eukaryota</taxon>
        <taxon>Fungi</taxon>
        <taxon>Dikarya</taxon>
        <taxon>Ascomycota</taxon>
        <taxon>Pezizomycotina</taxon>
        <taxon>Sordariomycetes</taxon>
        <taxon>Hypocreomycetidae</taxon>
        <taxon>Hypocreales</taxon>
        <taxon>Hypocreaceae</taxon>
        <taxon>Trichoderma</taxon>
    </lineage>
</organism>
<evidence type="ECO:0000256" key="2">
    <source>
        <dbReference type="ARBA" id="ARBA00022679"/>
    </source>
</evidence>
<dbReference type="AlphaFoldDB" id="A0A2P4Z7L0"/>